<protein>
    <submittedName>
        <fullName evidence="2">Uncharacterized protein</fullName>
    </submittedName>
</protein>
<dbReference type="AlphaFoldDB" id="A0A852Z3P5"/>
<gene>
    <name evidence="2" type="ORF">FHR84_003264</name>
</gene>
<organism evidence="2 3">
    <name type="scientific">Actinopolyspora biskrensis</name>
    <dbReference type="NCBI Taxonomy" id="1470178"/>
    <lineage>
        <taxon>Bacteria</taxon>
        <taxon>Bacillati</taxon>
        <taxon>Actinomycetota</taxon>
        <taxon>Actinomycetes</taxon>
        <taxon>Actinopolysporales</taxon>
        <taxon>Actinopolysporaceae</taxon>
        <taxon>Actinopolyspora</taxon>
    </lineage>
</organism>
<name>A0A852Z3P5_9ACTN</name>
<dbReference type="RefSeq" id="WP_179536305.1">
    <property type="nucleotide sequence ID" value="NZ_JACBYW010000006.1"/>
</dbReference>
<keyword evidence="3" id="KW-1185">Reference proteome</keyword>
<dbReference type="Proteomes" id="UP000548304">
    <property type="component" value="Unassembled WGS sequence"/>
</dbReference>
<evidence type="ECO:0000256" key="1">
    <source>
        <dbReference type="SAM" id="MobiDB-lite"/>
    </source>
</evidence>
<sequence length="88" mass="9794">MIRVALIGAIGYVAGTRAGHRRYEQLVHIARWVRHLLGHPAVRATAVTAWRRLVAQWQEHRPLRGSAGEERSGARAEESTAAHGAPQW</sequence>
<evidence type="ECO:0000313" key="2">
    <source>
        <dbReference type="EMBL" id="NYH79915.1"/>
    </source>
</evidence>
<accession>A0A852Z3P5</accession>
<reference evidence="2 3" key="1">
    <citation type="submission" date="2020-07" db="EMBL/GenBank/DDBJ databases">
        <title>Genomic Encyclopedia of Type Strains, Phase III (KMG-III): the genomes of soil and plant-associated and newly described type strains.</title>
        <authorList>
            <person name="Whitman W."/>
        </authorList>
    </citation>
    <scope>NUCLEOTIDE SEQUENCE [LARGE SCALE GENOMIC DNA]</scope>
    <source>
        <strain evidence="2 3">CECT 8576</strain>
    </source>
</reference>
<comment type="caution">
    <text evidence="2">The sequence shown here is derived from an EMBL/GenBank/DDBJ whole genome shotgun (WGS) entry which is preliminary data.</text>
</comment>
<evidence type="ECO:0000313" key="3">
    <source>
        <dbReference type="Proteomes" id="UP000548304"/>
    </source>
</evidence>
<proteinExistence type="predicted"/>
<dbReference type="EMBL" id="JACBYW010000006">
    <property type="protein sequence ID" value="NYH79915.1"/>
    <property type="molecule type" value="Genomic_DNA"/>
</dbReference>
<feature type="region of interest" description="Disordered" evidence="1">
    <location>
        <begin position="62"/>
        <end position="88"/>
    </location>
</feature>
<feature type="compositionally biased region" description="Basic and acidic residues" evidence="1">
    <location>
        <begin position="62"/>
        <end position="80"/>
    </location>
</feature>